<feature type="domain" description="DUF4062" evidence="1">
    <location>
        <begin position="15"/>
        <end position="101"/>
    </location>
</feature>
<dbReference type="Gene3D" id="1.25.40.10">
    <property type="entry name" value="Tetratricopeptide repeat domain"/>
    <property type="match status" value="1"/>
</dbReference>
<dbReference type="InterPro" id="IPR011990">
    <property type="entry name" value="TPR-like_helical_dom_sf"/>
</dbReference>
<protein>
    <recommendedName>
        <fullName evidence="1">DUF4062 domain-containing protein</fullName>
    </recommendedName>
</protein>
<dbReference type="Proteomes" id="UP000063308">
    <property type="component" value="Chromosome"/>
</dbReference>
<dbReference type="InterPro" id="IPR025139">
    <property type="entry name" value="DUF4062"/>
</dbReference>
<name>A0A0E4BS42_9BRAD</name>
<sequence>MPRASELPLSKPIFRVFISSTAIDLQEHRKKVEEALLRLEQLPVEMETFGAKPDDSVTTCCRLAAEADALVAIVGHRYGWVPDASEGGDGVKSITWLEVQAALSNARSVFAFLVDPAADWNRPKEQDQLLEPNADPVKVFSAVRGLQQFKNFLEKRVRDTFTTPDNLQAKVALSLSPWLTDEIRRWDQTTDSQQRSEKRSDRIVVRQWDARVIHALQPAPHFEGRAEQLQVLQRWWDDPAPPDRVLALVAAGGTGKTALIEQTLRYIEGRRRPGGLFVWSFYENQKTEAFLRAACQYFEEQPSDDGGGWLERLQIALADGKPHLIILDGLERVQSEGVGGRIRGELDEHSVKLLLQSIARGLKQTRAIITTRFDLIDLHSWANQGYRRIMLDDLDAPAARAVLRAWGVHGSDNVIDRLAQSVGCHALSVSVLGSYLGTYWAGDPAHAPDFELDEAQTSDKTASRLARVLSEYAKKLSAPERDLLARLSTFSRGVDISLLLSLAQAGGPVAASLAGCHEGTLRRILGALKQQGLVFTYRKIEDDQYSAHPFLREYFHNLLGVPAYDVHEVIRASLAPGLASRPSRLPNDPVLLDRYDILIEHTRLAGRLGEAIKLYRSALGEYGHLGLTVGDYDRGARIQTAFVSDRGVFDRLDPVEQSFVMYERGLYFGDLGELIQAEAALEAATNIDRSLKDIGYLCVDLRHLACLRWKQGRLHEAHLAATESVQVAQEHGSADRLSMSYYHLAYVEMMLGRRNDWAVHFAAARRPAGDLNASTGFAIARSSYLELEQRIRVADPQLTFTDIEDVIGNCQSRGLSREIPRYQLLLGQLALLKLDLRGARRALADVRSWTDRTHDVEVALGAHMLATAIAVRDGHLVGAQAEVDTGIPLAAACGYQLALIDLLLQRATIDLALPEPLSAQSTARRAHAMSTECGYVWGEADALHAMGLANIALGEHGAARGPLEQSAEIRKRIEHRELSATMDALATL</sequence>
<evidence type="ECO:0000259" key="1">
    <source>
        <dbReference type="Pfam" id="PF13271"/>
    </source>
</evidence>
<proteinExistence type="predicted"/>
<organism evidence="2 3">
    <name type="scientific">Bradyrhizobium diazoefficiens</name>
    <dbReference type="NCBI Taxonomy" id="1355477"/>
    <lineage>
        <taxon>Bacteria</taxon>
        <taxon>Pseudomonadati</taxon>
        <taxon>Pseudomonadota</taxon>
        <taxon>Alphaproteobacteria</taxon>
        <taxon>Hyphomicrobiales</taxon>
        <taxon>Nitrobacteraceae</taxon>
        <taxon>Bradyrhizobium</taxon>
    </lineage>
</organism>
<gene>
    <name evidence="2" type="ORF">NK6_5640</name>
</gene>
<dbReference type="Gene3D" id="3.40.50.300">
    <property type="entry name" value="P-loop containing nucleotide triphosphate hydrolases"/>
    <property type="match status" value="1"/>
</dbReference>
<accession>A0A0E4BS42</accession>
<evidence type="ECO:0000313" key="3">
    <source>
        <dbReference type="Proteomes" id="UP000063308"/>
    </source>
</evidence>
<dbReference type="Pfam" id="PF13271">
    <property type="entry name" value="DUF4062"/>
    <property type="match status" value="1"/>
</dbReference>
<dbReference type="SUPFAM" id="SSF52540">
    <property type="entry name" value="P-loop containing nucleoside triphosphate hydrolases"/>
    <property type="match status" value="1"/>
</dbReference>
<dbReference type="AlphaFoldDB" id="A0A0E4BS42"/>
<dbReference type="EMBL" id="AP014685">
    <property type="protein sequence ID" value="BAR58798.1"/>
    <property type="molecule type" value="Genomic_DNA"/>
</dbReference>
<evidence type="ECO:0000313" key="2">
    <source>
        <dbReference type="EMBL" id="BAR58798.1"/>
    </source>
</evidence>
<dbReference type="InterPro" id="IPR027417">
    <property type="entry name" value="P-loop_NTPase"/>
</dbReference>
<dbReference type="SUPFAM" id="SSF48452">
    <property type="entry name" value="TPR-like"/>
    <property type="match status" value="1"/>
</dbReference>
<reference evidence="2 3" key="1">
    <citation type="submission" date="2014-11" db="EMBL/GenBank/DDBJ databases">
        <title>Symbiosis island explosion on the genome of extra-slow-growing strains of soybean bradyrhizobia with massive insertion sequences.</title>
        <authorList>
            <person name="Iida T."/>
            <person name="Minamisawa K."/>
        </authorList>
    </citation>
    <scope>NUCLEOTIDE SEQUENCE [LARGE SCALE GENOMIC DNA]</scope>
    <source>
        <strain evidence="2 3">NK6</strain>
    </source>
</reference>